<name>A0A4Y8SFW1_9SPHI</name>
<dbReference type="Proteomes" id="UP000297540">
    <property type="component" value="Unassembled WGS sequence"/>
</dbReference>
<keyword evidence="1" id="KW-1133">Transmembrane helix</keyword>
<feature type="transmembrane region" description="Helical" evidence="1">
    <location>
        <begin position="80"/>
        <end position="101"/>
    </location>
</feature>
<dbReference type="AlphaFoldDB" id="A0A4Y8SFW1"/>
<dbReference type="InterPro" id="IPR006860">
    <property type="entry name" value="FecR"/>
</dbReference>
<dbReference type="GO" id="GO:0016989">
    <property type="term" value="F:sigma factor antagonist activity"/>
    <property type="evidence" value="ECO:0007669"/>
    <property type="project" value="TreeGrafter"/>
</dbReference>
<dbReference type="Gene3D" id="3.55.50.30">
    <property type="match status" value="1"/>
</dbReference>
<feature type="domain" description="Protein FecR C-terminal" evidence="3">
    <location>
        <begin position="314"/>
        <end position="382"/>
    </location>
</feature>
<evidence type="ECO:0000313" key="4">
    <source>
        <dbReference type="EMBL" id="TFF37772.1"/>
    </source>
</evidence>
<evidence type="ECO:0000256" key="1">
    <source>
        <dbReference type="SAM" id="Phobius"/>
    </source>
</evidence>
<dbReference type="InterPro" id="IPR032508">
    <property type="entry name" value="FecR_C"/>
</dbReference>
<feature type="domain" description="FecR protein" evidence="2">
    <location>
        <begin position="179"/>
        <end position="273"/>
    </location>
</feature>
<dbReference type="PANTHER" id="PTHR30273:SF2">
    <property type="entry name" value="PROTEIN FECR"/>
    <property type="match status" value="1"/>
</dbReference>
<protein>
    <submittedName>
        <fullName evidence="4">DUF4974 domain-containing protein</fullName>
    </submittedName>
</protein>
<accession>A0A4Y8SFW1</accession>
<evidence type="ECO:0000259" key="2">
    <source>
        <dbReference type="Pfam" id="PF04773"/>
    </source>
</evidence>
<dbReference type="Pfam" id="PF16344">
    <property type="entry name" value="FecR_C"/>
    <property type="match status" value="1"/>
</dbReference>
<gene>
    <name evidence="4" type="ORF">E2R66_11440</name>
</gene>
<keyword evidence="1" id="KW-0812">Transmembrane</keyword>
<evidence type="ECO:0000259" key="3">
    <source>
        <dbReference type="Pfam" id="PF16344"/>
    </source>
</evidence>
<organism evidence="4 5">
    <name type="scientific">Mucilaginibacter psychrotolerans</name>
    <dbReference type="NCBI Taxonomy" id="1524096"/>
    <lineage>
        <taxon>Bacteria</taxon>
        <taxon>Pseudomonadati</taxon>
        <taxon>Bacteroidota</taxon>
        <taxon>Sphingobacteriia</taxon>
        <taxon>Sphingobacteriales</taxon>
        <taxon>Sphingobacteriaceae</taxon>
        <taxon>Mucilaginibacter</taxon>
    </lineage>
</organism>
<comment type="caution">
    <text evidence="4">The sequence shown here is derived from an EMBL/GenBank/DDBJ whole genome shotgun (WGS) entry which is preliminary data.</text>
</comment>
<evidence type="ECO:0000313" key="5">
    <source>
        <dbReference type="Proteomes" id="UP000297540"/>
    </source>
</evidence>
<proteinExistence type="predicted"/>
<dbReference type="InterPro" id="IPR012373">
    <property type="entry name" value="Ferrdict_sens_TM"/>
</dbReference>
<dbReference type="Gene3D" id="2.60.120.1440">
    <property type="match status" value="1"/>
</dbReference>
<reference evidence="4 5" key="1">
    <citation type="journal article" date="2017" name="Int. J. Syst. Evol. Microbiol.">
        <title>Mucilaginibacterpsychrotolerans sp. nov., isolated from peatlands.</title>
        <authorList>
            <person name="Deng Y."/>
            <person name="Shen L."/>
            <person name="Xu B."/>
            <person name="Liu Y."/>
            <person name="Gu Z."/>
            <person name="Liu H."/>
            <person name="Zhou Y."/>
        </authorList>
    </citation>
    <scope>NUCLEOTIDE SEQUENCE [LARGE SCALE GENOMIC DNA]</scope>
    <source>
        <strain evidence="4 5">NH7-4</strain>
    </source>
</reference>
<dbReference type="EMBL" id="SOZE01000009">
    <property type="protein sequence ID" value="TFF37772.1"/>
    <property type="molecule type" value="Genomic_DNA"/>
</dbReference>
<keyword evidence="1" id="KW-0472">Membrane</keyword>
<dbReference type="FunFam" id="2.60.120.1440:FF:000001">
    <property type="entry name" value="Putative anti-sigma factor"/>
    <property type="match status" value="1"/>
</dbReference>
<dbReference type="PANTHER" id="PTHR30273">
    <property type="entry name" value="PERIPLASMIC SIGNAL SENSOR AND SIGMA FACTOR ACTIVATOR FECR-RELATED"/>
    <property type="match status" value="1"/>
</dbReference>
<dbReference type="Pfam" id="PF04773">
    <property type="entry name" value="FecR"/>
    <property type="match status" value="1"/>
</dbReference>
<sequence length="384" mass="42597">MIYVIMDNIKQTEELINKYLAGECTAEETILVERFYLSQFIKEPFPEISERDIKAELSARLFNEVIPEPAVLRKRNIASLWRYSAAAAILVAISVFGIHFYNNQKNNLKPNNTLSEIVPGGNRAVLTLGNGNKIFLNNRGNGQLAIQSGVAVKKANDGTILYESDKNSKGADIATLYNTIETPAGGQYKVILPDGTKVWLNALSSLRYPVVFAGDTRQVVLTGEGYFEVAHDKDHPFFVQSSGQSIRVLGTHFNVNSYQDEPVNRTTLLEGRIKISIGSSDKILIPGEQASVTNKQIQVTKADPEESVAWKNGDFVFEQAPLSMIMRQISRWYDVKVICGGDVGNIKLSGSISRSKSLKEVLTVLEITEAVHFKIKERSVLVMP</sequence>
<keyword evidence="5" id="KW-1185">Reference proteome</keyword>